<keyword evidence="3" id="KW-1185">Reference proteome</keyword>
<name>A0A5B7ERT3_PORTR</name>
<reference evidence="2 3" key="1">
    <citation type="submission" date="2019-05" db="EMBL/GenBank/DDBJ databases">
        <title>Another draft genome of Portunus trituberculatus and its Hox gene families provides insights of decapod evolution.</title>
        <authorList>
            <person name="Jeong J.-H."/>
            <person name="Song I."/>
            <person name="Kim S."/>
            <person name="Choi T."/>
            <person name="Kim D."/>
            <person name="Ryu S."/>
            <person name="Kim W."/>
        </authorList>
    </citation>
    <scope>NUCLEOTIDE SEQUENCE [LARGE SCALE GENOMIC DNA]</scope>
    <source>
        <tissue evidence="2">Muscle</tissue>
    </source>
</reference>
<protein>
    <submittedName>
        <fullName evidence="2">Uncharacterized protein</fullName>
    </submittedName>
</protein>
<dbReference type="Proteomes" id="UP000324222">
    <property type="component" value="Unassembled WGS sequence"/>
</dbReference>
<feature type="signal peptide" evidence="1">
    <location>
        <begin position="1"/>
        <end position="17"/>
    </location>
</feature>
<keyword evidence="1" id="KW-0732">Signal</keyword>
<evidence type="ECO:0000256" key="1">
    <source>
        <dbReference type="SAM" id="SignalP"/>
    </source>
</evidence>
<dbReference type="AlphaFoldDB" id="A0A5B7ERT3"/>
<dbReference type="EMBL" id="VSRR010003194">
    <property type="protein sequence ID" value="MPC35074.1"/>
    <property type="molecule type" value="Genomic_DNA"/>
</dbReference>
<sequence>MPRISLPLALTLSLTLAGPHHTAENSAVDFKSFRSVYGHKHTLRSEKKLHVKRNTPSEYTQLTAIIPSQHSLIARCRPGRSALVEIRVHPWSRETSRDVPRRPHDLGRAAGCTQGNLARFLLALDGKLIWQVFGERLLHTSHTCTGVAQGRDDPTYVEPVLAQAPLVRSLEVDPFQAVERPKLTSSALVVVVVVAVVSTVEGQQVVVELVEGEAPRRLVRWRRWGLVWPSGGCDG</sequence>
<evidence type="ECO:0000313" key="2">
    <source>
        <dbReference type="EMBL" id="MPC35074.1"/>
    </source>
</evidence>
<organism evidence="2 3">
    <name type="scientific">Portunus trituberculatus</name>
    <name type="common">Swimming crab</name>
    <name type="synonym">Neptunus trituberculatus</name>
    <dbReference type="NCBI Taxonomy" id="210409"/>
    <lineage>
        <taxon>Eukaryota</taxon>
        <taxon>Metazoa</taxon>
        <taxon>Ecdysozoa</taxon>
        <taxon>Arthropoda</taxon>
        <taxon>Crustacea</taxon>
        <taxon>Multicrustacea</taxon>
        <taxon>Malacostraca</taxon>
        <taxon>Eumalacostraca</taxon>
        <taxon>Eucarida</taxon>
        <taxon>Decapoda</taxon>
        <taxon>Pleocyemata</taxon>
        <taxon>Brachyura</taxon>
        <taxon>Eubrachyura</taxon>
        <taxon>Portunoidea</taxon>
        <taxon>Portunidae</taxon>
        <taxon>Portuninae</taxon>
        <taxon>Portunus</taxon>
    </lineage>
</organism>
<proteinExistence type="predicted"/>
<comment type="caution">
    <text evidence="2">The sequence shown here is derived from an EMBL/GenBank/DDBJ whole genome shotgun (WGS) entry which is preliminary data.</text>
</comment>
<evidence type="ECO:0000313" key="3">
    <source>
        <dbReference type="Proteomes" id="UP000324222"/>
    </source>
</evidence>
<gene>
    <name evidence="2" type="ORF">E2C01_028487</name>
</gene>
<feature type="chain" id="PRO_5023059235" evidence="1">
    <location>
        <begin position="18"/>
        <end position="235"/>
    </location>
</feature>
<accession>A0A5B7ERT3</accession>